<name>A0A2J6PH89_9HELO</name>
<evidence type="ECO:0000313" key="2">
    <source>
        <dbReference type="Proteomes" id="UP000235672"/>
    </source>
</evidence>
<dbReference type="AlphaFoldDB" id="A0A2J6PH89"/>
<protein>
    <submittedName>
        <fullName evidence="1">Uncharacterized protein</fullName>
    </submittedName>
</protein>
<proteinExistence type="predicted"/>
<evidence type="ECO:0000313" key="1">
    <source>
        <dbReference type="EMBL" id="PMD13421.1"/>
    </source>
</evidence>
<dbReference type="Proteomes" id="UP000235672">
    <property type="component" value="Unassembled WGS sequence"/>
</dbReference>
<gene>
    <name evidence="1" type="ORF">NA56DRAFT_651743</name>
</gene>
<reference evidence="1 2" key="1">
    <citation type="submission" date="2016-05" db="EMBL/GenBank/DDBJ databases">
        <title>A degradative enzymes factory behind the ericoid mycorrhizal symbiosis.</title>
        <authorList>
            <consortium name="DOE Joint Genome Institute"/>
            <person name="Martino E."/>
            <person name="Morin E."/>
            <person name="Grelet G."/>
            <person name="Kuo A."/>
            <person name="Kohler A."/>
            <person name="Daghino S."/>
            <person name="Barry K."/>
            <person name="Choi C."/>
            <person name="Cichocki N."/>
            <person name="Clum A."/>
            <person name="Copeland A."/>
            <person name="Hainaut M."/>
            <person name="Haridas S."/>
            <person name="Labutti K."/>
            <person name="Lindquist E."/>
            <person name="Lipzen A."/>
            <person name="Khouja H.-R."/>
            <person name="Murat C."/>
            <person name="Ohm R."/>
            <person name="Olson A."/>
            <person name="Spatafora J."/>
            <person name="Veneault-Fourrey C."/>
            <person name="Henrissat B."/>
            <person name="Grigoriev I."/>
            <person name="Martin F."/>
            <person name="Perotto S."/>
        </authorList>
    </citation>
    <scope>NUCLEOTIDE SEQUENCE [LARGE SCALE GENOMIC DNA]</scope>
    <source>
        <strain evidence="1 2">UAMH 7357</strain>
    </source>
</reference>
<accession>A0A2J6PH89</accession>
<sequence>MGGRQYSNDLQSVEAGPRTFLDYNWVRGYIQGRIVIRDKRENDWNAWLYYWTEIVDELEIGLKEGGYCNGGTKNNP</sequence>
<dbReference type="EMBL" id="KZ613531">
    <property type="protein sequence ID" value="PMD13421.1"/>
    <property type="molecule type" value="Genomic_DNA"/>
</dbReference>
<keyword evidence="2" id="KW-1185">Reference proteome</keyword>
<organism evidence="1 2">
    <name type="scientific">Hyaloscypha hepaticicola</name>
    <dbReference type="NCBI Taxonomy" id="2082293"/>
    <lineage>
        <taxon>Eukaryota</taxon>
        <taxon>Fungi</taxon>
        <taxon>Dikarya</taxon>
        <taxon>Ascomycota</taxon>
        <taxon>Pezizomycotina</taxon>
        <taxon>Leotiomycetes</taxon>
        <taxon>Helotiales</taxon>
        <taxon>Hyaloscyphaceae</taxon>
        <taxon>Hyaloscypha</taxon>
    </lineage>
</organism>